<dbReference type="Gene3D" id="3.40.430.10">
    <property type="entry name" value="Dihydrofolate Reductase, subunit A"/>
    <property type="match status" value="1"/>
</dbReference>
<reference evidence="3 4" key="1">
    <citation type="journal article" date="2010" name="Proc. Natl. Acad. Sci. U.S.A.">
        <title>Enigmatic, ultrasmall, uncultivated Archaea.</title>
        <authorList>
            <person name="Baker B.J."/>
            <person name="Comolli L.R."/>
            <person name="Dick G.J."/>
            <person name="Hauser L.J."/>
            <person name="Hyatt D."/>
            <person name="Dill B.D."/>
            <person name="Land M.L."/>
            <person name="Verberkmoes N.C."/>
            <person name="Hettich R.L."/>
            <person name="Banfield J.F."/>
        </authorList>
    </citation>
    <scope>NUCLEOTIDE SEQUENCE [LARGE SCALE GENOMIC DNA]</scope>
</reference>
<dbReference type="GO" id="GO:0008703">
    <property type="term" value="F:5-amino-6-(5-phosphoribosylamino)uracil reductase activity"/>
    <property type="evidence" value="ECO:0007669"/>
    <property type="project" value="InterPro"/>
</dbReference>
<feature type="domain" description="Bacterial bifunctional deaminase-reductase C-terminal" evidence="1">
    <location>
        <begin position="4"/>
        <end position="159"/>
    </location>
</feature>
<dbReference type="GO" id="GO:0009231">
    <property type="term" value="P:riboflavin biosynthetic process"/>
    <property type="evidence" value="ECO:0007669"/>
    <property type="project" value="InterPro"/>
</dbReference>
<dbReference type="Pfam" id="PF01872">
    <property type="entry name" value="RibD_C"/>
    <property type="match status" value="1"/>
</dbReference>
<sequence length="171" mass="19198">MAVKVIVYMHITANGMIARSDGSEFSSKKARQGFQNMMAKVNVNIVGRNTFEMSRKNGSFPMKGLNVVVTSHKIKNSFGKDVIITNSNPKKIIEIVEKRGYKEAMVGGGVTAANFLKEGLVNEIFLDIEPIIFGKGIPVFAYEKFEKKLKLIDTKRISNNEIRLHYKVLQN</sequence>
<evidence type="ECO:0000313" key="4">
    <source>
        <dbReference type="Proteomes" id="UP000009376"/>
    </source>
</evidence>
<dbReference type="SUPFAM" id="SSF53597">
    <property type="entry name" value="Dihydrofolate reductase-like"/>
    <property type="match status" value="1"/>
</dbReference>
<evidence type="ECO:0000259" key="1">
    <source>
        <dbReference type="Pfam" id="PF01872"/>
    </source>
</evidence>
<name>D6GUM0_PARA5</name>
<dbReference type="AlphaFoldDB" id="D6GUM0"/>
<proteinExistence type="predicted"/>
<dbReference type="InterPro" id="IPR024072">
    <property type="entry name" value="DHFR-like_dom_sf"/>
</dbReference>
<dbReference type="PANTHER" id="PTHR38011">
    <property type="entry name" value="DIHYDROFOLATE REDUCTASE FAMILY PROTEIN (AFU_ORTHOLOGUE AFUA_8G06820)"/>
    <property type="match status" value="1"/>
</dbReference>
<gene>
    <name evidence="3" type="ORF">BJBARM5_0164</name>
    <name evidence="2" type="ORF">BJBARM5_1070</name>
</gene>
<accession>D6GUM0</accession>
<evidence type="ECO:0000313" key="2">
    <source>
        <dbReference type="EMBL" id="EFD92206.1"/>
    </source>
</evidence>
<organism evidence="3 4">
    <name type="scientific">Candidatus Parvarchaeum acidophilus ARMAN-5</name>
    <dbReference type="NCBI Taxonomy" id="662762"/>
    <lineage>
        <taxon>Archaea</taxon>
        <taxon>Candidatus Parvarchaeota</taxon>
        <taxon>Candidatus Parvarchaeum</taxon>
    </lineage>
</organism>
<protein>
    <submittedName>
        <fullName evidence="3">Bifunctional deaminase-reductase domain protein</fullName>
    </submittedName>
</protein>
<dbReference type="Proteomes" id="UP000009376">
    <property type="component" value="Unassembled WGS sequence"/>
</dbReference>
<dbReference type="EMBL" id="GG745546">
    <property type="protein sequence ID" value="EFD93148.1"/>
    <property type="molecule type" value="Genomic_DNA"/>
</dbReference>
<dbReference type="InterPro" id="IPR002734">
    <property type="entry name" value="RibDG_C"/>
</dbReference>
<dbReference type="PANTHER" id="PTHR38011:SF11">
    <property type="entry name" value="2,5-DIAMINO-6-RIBOSYLAMINO-4(3H)-PYRIMIDINONE 5'-PHOSPHATE REDUCTASE"/>
    <property type="match status" value="1"/>
</dbReference>
<dbReference type="InterPro" id="IPR050765">
    <property type="entry name" value="Riboflavin_Biosynth_HTPR"/>
</dbReference>
<evidence type="ECO:0000313" key="3">
    <source>
        <dbReference type="EMBL" id="EFD93148.1"/>
    </source>
</evidence>
<dbReference type="EMBL" id="GG745615">
    <property type="protein sequence ID" value="EFD92206.1"/>
    <property type="molecule type" value="Genomic_DNA"/>
</dbReference>